<dbReference type="InterPro" id="IPR032033">
    <property type="entry name" value="Cytochrome_P460"/>
</dbReference>
<dbReference type="Gene3D" id="3.50.70.20">
    <property type="entry name" value="Cytochrome P460"/>
    <property type="match status" value="1"/>
</dbReference>
<evidence type="ECO:0000259" key="3">
    <source>
        <dbReference type="Pfam" id="PF16694"/>
    </source>
</evidence>
<accession>A0ABX4H2V5</accession>
<feature type="domain" description="Cytochrome P460" evidence="3">
    <location>
        <begin position="56"/>
        <end position="164"/>
    </location>
</feature>
<organism evidence="4 5">
    <name type="scientific">Terribacillus saccharophilus</name>
    <dbReference type="NCBI Taxonomy" id="361277"/>
    <lineage>
        <taxon>Bacteria</taxon>
        <taxon>Bacillati</taxon>
        <taxon>Bacillota</taxon>
        <taxon>Bacilli</taxon>
        <taxon>Bacillales</taxon>
        <taxon>Bacillaceae</taxon>
        <taxon>Terribacillus</taxon>
    </lineage>
</organism>
<dbReference type="RefSeq" id="WP_095217604.1">
    <property type="nucleotide sequence ID" value="NZ_NPBJ01000003.1"/>
</dbReference>
<feature type="region of interest" description="Disordered" evidence="1">
    <location>
        <begin position="199"/>
        <end position="221"/>
    </location>
</feature>
<evidence type="ECO:0000313" key="5">
    <source>
        <dbReference type="Proteomes" id="UP000216852"/>
    </source>
</evidence>
<dbReference type="EMBL" id="NPBJ01000003">
    <property type="protein sequence ID" value="PAE01468.1"/>
    <property type="molecule type" value="Genomic_DNA"/>
</dbReference>
<dbReference type="InterPro" id="IPR038142">
    <property type="entry name" value="Cytochrome_P460_sp"/>
</dbReference>
<feature type="region of interest" description="Disordered" evidence="1">
    <location>
        <begin position="27"/>
        <end position="50"/>
    </location>
</feature>
<feature type="compositionally biased region" description="Low complexity" evidence="1">
    <location>
        <begin position="33"/>
        <end position="47"/>
    </location>
</feature>
<protein>
    <recommendedName>
        <fullName evidence="3">Cytochrome P460 domain-containing protein</fullName>
    </recommendedName>
</protein>
<evidence type="ECO:0000256" key="2">
    <source>
        <dbReference type="SAM" id="SignalP"/>
    </source>
</evidence>
<evidence type="ECO:0000313" key="4">
    <source>
        <dbReference type="EMBL" id="PAE01468.1"/>
    </source>
</evidence>
<sequence length="243" mass="27741">MKKIFLMFVVMSVVIIITACNTSNDSNDTINRSQSSFQQGESSENNSDLVQFPEIYKEEELYTTVDRGSTHEEIYTSREVIESVQNGDPIPSGAVITLEIYREGDLAQIFVMEKREGWAEQNTSEMRNGDWQYQEFRPDGSVNEESDIGRCFSCHANVEREDFVNTLQEMESYELSADESSTTSRLAGAHTEGWKVKKLSNQSSIHGQESSVSDYESTERINNEEKQKAIEKALTMVYFQEKE</sequence>
<keyword evidence="5" id="KW-1185">Reference proteome</keyword>
<evidence type="ECO:0000256" key="1">
    <source>
        <dbReference type="SAM" id="MobiDB-lite"/>
    </source>
</evidence>
<dbReference type="Pfam" id="PF16694">
    <property type="entry name" value="Cytochrome_P460"/>
    <property type="match status" value="1"/>
</dbReference>
<proteinExistence type="predicted"/>
<keyword evidence="2" id="KW-0732">Signal</keyword>
<feature type="compositionally biased region" description="Polar residues" evidence="1">
    <location>
        <begin position="199"/>
        <end position="215"/>
    </location>
</feature>
<reference evidence="4 5" key="1">
    <citation type="submission" date="2017-07" db="EMBL/GenBank/DDBJ databases">
        <title>Isolation and whole genome analysis of endospore-forming bacteria from heroin.</title>
        <authorList>
            <person name="Kalinowski J."/>
            <person name="Ahrens B."/>
            <person name="Al-Dilaimi A."/>
            <person name="Winkler A."/>
            <person name="Wibberg D."/>
            <person name="Schleenbecker U."/>
            <person name="Ruckert C."/>
            <person name="Wolfel R."/>
            <person name="Grass G."/>
        </authorList>
    </citation>
    <scope>NUCLEOTIDE SEQUENCE [LARGE SCALE GENOMIC DNA]</scope>
    <source>
        <strain evidence="4 5">7517-1</strain>
    </source>
</reference>
<feature type="chain" id="PRO_5045264941" description="Cytochrome P460 domain-containing protein" evidence="2">
    <location>
        <begin position="20"/>
        <end position="243"/>
    </location>
</feature>
<feature type="signal peptide" evidence="2">
    <location>
        <begin position="1"/>
        <end position="19"/>
    </location>
</feature>
<gene>
    <name evidence="4" type="ORF">CHH48_01590</name>
</gene>
<dbReference type="PROSITE" id="PS51257">
    <property type="entry name" value="PROKAR_LIPOPROTEIN"/>
    <property type="match status" value="1"/>
</dbReference>
<comment type="caution">
    <text evidence="4">The sequence shown here is derived from an EMBL/GenBank/DDBJ whole genome shotgun (WGS) entry which is preliminary data.</text>
</comment>
<dbReference type="CDD" id="cd20716">
    <property type="entry name" value="cyt_P460_fam"/>
    <property type="match status" value="1"/>
</dbReference>
<name>A0ABX4H2V5_9BACI</name>
<dbReference type="Proteomes" id="UP000216852">
    <property type="component" value="Unassembled WGS sequence"/>
</dbReference>